<keyword evidence="9 10" id="KW-0472">Membrane</keyword>
<dbReference type="PANTHER" id="PTHR43066:SF1">
    <property type="entry name" value="RHOMBOID PROTEIN 2"/>
    <property type="match status" value="1"/>
</dbReference>
<evidence type="ECO:0000313" key="13">
    <source>
        <dbReference type="Proteomes" id="UP000028045"/>
    </source>
</evidence>
<evidence type="ECO:0000256" key="5">
    <source>
        <dbReference type="ARBA" id="ARBA00022670"/>
    </source>
</evidence>
<keyword evidence="13" id="KW-1185">Reference proteome</keyword>
<keyword evidence="5" id="KW-0645">Protease</keyword>
<evidence type="ECO:0000313" key="12">
    <source>
        <dbReference type="EMBL" id="KEY64761.1"/>
    </source>
</evidence>
<comment type="similarity">
    <text evidence="3">Belongs to the peptidase S54 family.</text>
</comment>
<feature type="transmembrane region" description="Helical" evidence="10">
    <location>
        <begin position="99"/>
        <end position="122"/>
    </location>
</feature>
<evidence type="ECO:0000259" key="11">
    <source>
        <dbReference type="Pfam" id="PF01694"/>
    </source>
</evidence>
<dbReference type="GO" id="GO:0016020">
    <property type="term" value="C:membrane"/>
    <property type="evidence" value="ECO:0007669"/>
    <property type="project" value="UniProtKB-SubCell"/>
</dbReference>
<evidence type="ECO:0000256" key="7">
    <source>
        <dbReference type="ARBA" id="ARBA00022801"/>
    </source>
</evidence>
<dbReference type="OrthoDB" id="10257275at2759"/>
<dbReference type="GO" id="GO:0004252">
    <property type="term" value="F:serine-type endopeptidase activity"/>
    <property type="evidence" value="ECO:0007669"/>
    <property type="project" value="InterPro"/>
</dbReference>
<evidence type="ECO:0000256" key="6">
    <source>
        <dbReference type="ARBA" id="ARBA00022692"/>
    </source>
</evidence>
<accession>A0A084AHI2</accession>
<evidence type="ECO:0000256" key="1">
    <source>
        <dbReference type="ARBA" id="ARBA00000156"/>
    </source>
</evidence>
<feature type="transmembrane region" description="Helical" evidence="10">
    <location>
        <begin position="26"/>
        <end position="47"/>
    </location>
</feature>
<dbReference type="InterPro" id="IPR022764">
    <property type="entry name" value="Peptidase_S54_rhomboid_dom"/>
</dbReference>
<dbReference type="SUPFAM" id="SSF144091">
    <property type="entry name" value="Rhomboid-like"/>
    <property type="match status" value="1"/>
</dbReference>
<dbReference type="Proteomes" id="UP000028045">
    <property type="component" value="Unassembled WGS sequence"/>
</dbReference>
<name>A0A084AHI2_STACB</name>
<feature type="transmembrane region" description="Helical" evidence="10">
    <location>
        <begin position="158"/>
        <end position="182"/>
    </location>
</feature>
<dbReference type="EC" id="3.4.21.105" evidence="4"/>
<feature type="domain" description="Peptidase S54 rhomboid" evidence="11">
    <location>
        <begin position="65"/>
        <end position="206"/>
    </location>
</feature>
<keyword evidence="7" id="KW-0378">Hydrolase</keyword>
<dbReference type="Gene3D" id="1.20.1540.10">
    <property type="entry name" value="Rhomboid-like"/>
    <property type="match status" value="1"/>
</dbReference>
<comment type="subcellular location">
    <subcellularLocation>
        <location evidence="2">Membrane</location>
        <topology evidence="2">Multi-pass membrane protein</topology>
    </subcellularLocation>
</comment>
<evidence type="ECO:0000256" key="8">
    <source>
        <dbReference type="ARBA" id="ARBA00022989"/>
    </source>
</evidence>
<feature type="transmembrane region" description="Helical" evidence="10">
    <location>
        <begin position="188"/>
        <end position="208"/>
    </location>
</feature>
<comment type="catalytic activity">
    <reaction evidence="1">
        <text>Cleaves type-1 transmembrane domains using a catalytic dyad composed of serine and histidine that are contributed by different transmembrane domains.</text>
        <dbReference type="EC" id="3.4.21.105"/>
    </reaction>
</comment>
<organism evidence="12 13">
    <name type="scientific">Stachybotrys chartarum (strain CBS 109288 / IBT 7711)</name>
    <name type="common">Toxic black mold</name>
    <name type="synonym">Stilbospora chartarum</name>
    <dbReference type="NCBI Taxonomy" id="1280523"/>
    <lineage>
        <taxon>Eukaryota</taxon>
        <taxon>Fungi</taxon>
        <taxon>Dikarya</taxon>
        <taxon>Ascomycota</taxon>
        <taxon>Pezizomycotina</taxon>
        <taxon>Sordariomycetes</taxon>
        <taxon>Hypocreomycetidae</taxon>
        <taxon>Hypocreales</taxon>
        <taxon>Stachybotryaceae</taxon>
        <taxon>Stachybotrys</taxon>
    </lineage>
</organism>
<keyword evidence="6 10" id="KW-0812">Transmembrane</keyword>
<dbReference type="Pfam" id="PF01694">
    <property type="entry name" value="Rhomboid"/>
    <property type="match status" value="1"/>
</dbReference>
<protein>
    <recommendedName>
        <fullName evidence="4">rhomboid protease</fullName>
        <ecNumber evidence="4">3.4.21.105</ecNumber>
    </recommendedName>
</protein>
<evidence type="ECO:0000256" key="9">
    <source>
        <dbReference type="ARBA" id="ARBA00023136"/>
    </source>
</evidence>
<keyword evidence="8 10" id="KW-1133">Transmembrane helix</keyword>
<dbReference type="EMBL" id="KL648728">
    <property type="protein sequence ID" value="KEY64761.1"/>
    <property type="molecule type" value="Genomic_DNA"/>
</dbReference>
<evidence type="ECO:0000256" key="3">
    <source>
        <dbReference type="ARBA" id="ARBA00009045"/>
    </source>
</evidence>
<dbReference type="GO" id="GO:0006508">
    <property type="term" value="P:proteolysis"/>
    <property type="evidence" value="ECO:0007669"/>
    <property type="project" value="UniProtKB-KW"/>
</dbReference>
<dbReference type="AlphaFoldDB" id="A0A084AHI2"/>
<proteinExistence type="inferred from homology"/>
<dbReference type="HOGENOM" id="CLU_084816_0_0_1"/>
<sequence length="269" mass="29680">MPTPAASGVRGLNTLRARSYLVRLPLFTRAIVLVIVAFWLAGLQSVWDVQFWGALIPQEINFTTAYRISTFPLIHLNVIHTVLNIVALTPLMERFESEYGTLTTLSLFFGPLTTVPAVLYIFIELAILRRNTAVLGASIWVFLLLGMESIRTYRSNPYLVISTYHIPTWTTPLLLILGVAALVPGTSLLGHLCGVAVGYVCGLGYLKYLAPPDWALRWIESRLNLLAILPHYVSVDQKTYGRFGVLPSNNRKGGSAPSELVGSSQRLGP</sequence>
<gene>
    <name evidence="12" type="ORF">S7711_05411</name>
</gene>
<reference evidence="12 13" key="1">
    <citation type="journal article" date="2014" name="BMC Genomics">
        <title>Comparative genome sequencing reveals chemotype-specific gene clusters in the toxigenic black mold Stachybotrys.</title>
        <authorList>
            <person name="Semeiks J."/>
            <person name="Borek D."/>
            <person name="Otwinowski Z."/>
            <person name="Grishin N.V."/>
        </authorList>
    </citation>
    <scope>NUCLEOTIDE SEQUENCE [LARGE SCALE GENOMIC DNA]</scope>
    <source>
        <strain evidence="13">CBS 109288 / IBT 7711</strain>
    </source>
</reference>
<dbReference type="InterPro" id="IPR035952">
    <property type="entry name" value="Rhomboid-like_sf"/>
</dbReference>
<evidence type="ECO:0000256" key="2">
    <source>
        <dbReference type="ARBA" id="ARBA00004141"/>
    </source>
</evidence>
<evidence type="ECO:0000256" key="4">
    <source>
        <dbReference type="ARBA" id="ARBA00013039"/>
    </source>
</evidence>
<dbReference type="PANTHER" id="PTHR43066">
    <property type="entry name" value="RHOMBOID-RELATED PROTEIN"/>
    <property type="match status" value="1"/>
</dbReference>
<evidence type="ECO:0000256" key="10">
    <source>
        <dbReference type="SAM" id="Phobius"/>
    </source>
</evidence>